<evidence type="ECO:0000313" key="12">
    <source>
        <dbReference type="Proteomes" id="UP000265926"/>
    </source>
</evidence>
<dbReference type="HAMAP" id="MF_00476">
    <property type="entry name" value="NikR"/>
    <property type="match status" value="1"/>
</dbReference>
<dbReference type="EMBL" id="QWGR01000004">
    <property type="protein sequence ID" value="RIJ48850.1"/>
    <property type="molecule type" value="Genomic_DNA"/>
</dbReference>
<comment type="caution">
    <text evidence="8">Lacks conserved residue(s) required for the propagation of feature annotation.</text>
</comment>
<dbReference type="CDD" id="cd22231">
    <property type="entry name" value="RHH_NikR_HicB-like"/>
    <property type="match status" value="1"/>
</dbReference>
<dbReference type="GO" id="GO:0003700">
    <property type="term" value="F:DNA-binding transcription factor activity"/>
    <property type="evidence" value="ECO:0007669"/>
    <property type="project" value="UniProtKB-UniRule"/>
</dbReference>
<evidence type="ECO:0000256" key="4">
    <source>
        <dbReference type="ARBA" id="ARBA00022723"/>
    </source>
</evidence>
<keyword evidence="12" id="KW-1185">Reference proteome</keyword>
<dbReference type="InterPro" id="IPR027271">
    <property type="entry name" value="Acetolactate_synth/TF_NikR_C"/>
</dbReference>
<evidence type="ECO:0000313" key="11">
    <source>
        <dbReference type="EMBL" id="RIJ48850.1"/>
    </source>
</evidence>
<comment type="cofactor">
    <cofactor evidence="1">
        <name>Ni(2+)</name>
        <dbReference type="ChEBI" id="CHEBI:49786"/>
    </cofactor>
</comment>
<dbReference type="InterPro" id="IPR014864">
    <property type="entry name" value="TF_NikR_Ni-bd_C"/>
</dbReference>
<organism evidence="11 12">
    <name type="scientific">Maribellus luteus</name>
    <dbReference type="NCBI Taxonomy" id="2305463"/>
    <lineage>
        <taxon>Bacteria</taxon>
        <taxon>Pseudomonadati</taxon>
        <taxon>Bacteroidota</taxon>
        <taxon>Bacteroidia</taxon>
        <taxon>Marinilabiliales</taxon>
        <taxon>Prolixibacteraceae</taxon>
        <taxon>Maribellus</taxon>
    </lineage>
</organism>
<comment type="caution">
    <text evidence="11">The sequence shown here is derived from an EMBL/GenBank/DDBJ whole genome shotgun (WGS) entry which is preliminary data.</text>
</comment>
<keyword evidence="7 8" id="KW-0804">Transcription</keyword>
<keyword evidence="6 8" id="KW-0238">DNA-binding</keyword>
<dbReference type="Gene3D" id="3.30.70.1150">
    <property type="entry name" value="ACT-like. Chain A, domain 2"/>
    <property type="match status" value="1"/>
</dbReference>
<feature type="domain" description="Transcription factor NikR nickel binding C-terminal" evidence="10">
    <location>
        <begin position="54"/>
        <end position="129"/>
    </location>
</feature>
<proteinExistence type="inferred from homology"/>
<evidence type="ECO:0000256" key="3">
    <source>
        <dbReference type="ARBA" id="ARBA00022596"/>
    </source>
</evidence>
<gene>
    <name evidence="11" type="primary">nikR</name>
    <name evidence="11" type="ORF">D1614_10015</name>
</gene>
<dbReference type="InterPro" id="IPR022988">
    <property type="entry name" value="Ni_resp_reg_NikR"/>
</dbReference>
<dbReference type="OrthoDB" id="9806294at2"/>
<evidence type="ECO:0000256" key="8">
    <source>
        <dbReference type="HAMAP-Rule" id="MF_00476"/>
    </source>
</evidence>
<dbReference type="InterPro" id="IPR002145">
    <property type="entry name" value="CopG"/>
</dbReference>
<dbReference type="Proteomes" id="UP000265926">
    <property type="component" value="Unassembled WGS sequence"/>
</dbReference>
<dbReference type="RefSeq" id="WP_119437770.1">
    <property type="nucleotide sequence ID" value="NZ_QWGR01000004.1"/>
</dbReference>
<reference evidence="11 12" key="1">
    <citation type="submission" date="2018-08" db="EMBL/GenBank/DDBJ databases">
        <title>Pallidiluteibacterium maritimus gen. nov., sp. nov., isolated from coastal sediment.</title>
        <authorList>
            <person name="Zhou L.Y."/>
        </authorList>
    </citation>
    <scope>NUCLEOTIDE SEQUENCE [LARGE SCALE GENOMIC DNA]</scope>
    <source>
        <strain evidence="11 12">XSD2</strain>
    </source>
</reference>
<evidence type="ECO:0000259" key="10">
    <source>
        <dbReference type="Pfam" id="PF08753"/>
    </source>
</evidence>
<evidence type="ECO:0000256" key="6">
    <source>
        <dbReference type="ARBA" id="ARBA00023125"/>
    </source>
</evidence>
<dbReference type="Pfam" id="PF08753">
    <property type="entry name" value="NikR_C"/>
    <property type="match status" value="1"/>
</dbReference>
<keyword evidence="5 8" id="KW-0805">Transcription regulation</keyword>
<evidence type="ECO:0000256" key="5">
    <source>
        <dbReference type="ARBA" id="ARBA00023015"/>
    </source>
</evidence>
<dbReference type="GO" id="GO:0003677">
    <property type="term" value="F:DNA binding"/>
    <property type="evidence" value="ECO:0007669"/>
    <property type="project" value="UniProtKB-KW"/>
</dbReference>
<name>A0A399SXN7_9BACT</name>
<dbReference type="GO" id="GO:0016151">
    <property type="term" value="F:nickel cation binding"/>
    <property type="evidence" value="ECO:0007669"/>
    <property type="project" value="UniProtKB-UniRule"/>
</dbReference>
<keyword evidence="4" id="KW-0479">Metal-binding</keyword>
<dbReference type="InterPro" id="IPR010985">
    <property type="entry name" value="Ribbon_hlx_hlx"/>
</dbReference>
<dbReference type="Pfam" id="PF01402">
    <property type="entry name" value="RHH_1"/>
    <property type="match status" value="1"/>
</dbReference>
<protein>
    <recommendedName>
        <fullName evidence="8">Putative nickel-responsive regulator</fullName>
    </recommendedName>
</protein>
<dbReference type="GO" id="GO:0010045">
    <property type="term" value="P:response to nickel cation"/>
    <property type="evidence" value="ECO:0007669"/>
    <property type="project" value="InterPro"/>
</dbReference>
<dbReference type="NCBIfam" id="NF003381">
    <property type="entry name" value="PRK04460.1"/>
    <property type="match status" value="1"/>
</dbReference>
<evidence type="ECO:0000256" key="1">
    <source>
        <dbReference type="ARBA" id="ARBA00001967"/>
    </source>
</evidence>
<comment type="similarity">
    <text evidence="2 8">Belongs to the transcriptional regulatory CopG/NikR family.</text>
</comment>
<dbReference type="AlphaFoldDB" id="A0A399SXN7"/>
<accession>A0A399SXN7</accession>
<evidence type="ECO:0000259" key="9">
    <source>
        <dbReference type="Pfam" id="PF01402"/>
    </source>
</evidence>
<dbReference type="InterPro" id="IPR013321">
    <property type="entry name" value="Arc_rbn_hlx_hlx"/>
</dbReference>
<dbReference type="PANTHER" id="PTHR34719:SF2">
    <property type="entry name" value="NICKEL-RESPONSIVE REGULATOR"/>
    <property type="match status" value="1"/>
</dbReference>
<dbReference type="PANTHER" id="PTHR34719">
    <property type="entry name" value="NICKEL-RESPONSIVE REGULATOR"/>
    <property type="match status" value="1"/>
</dbReference>
<evidence type="ECO:0000256" key="2">
    <source>
        <dbReference type="ARBA" id="ARBA00008478"/>
    </source>
</evidence>
<keyword evidence="3" id="KW-0533">Nickel</keyword>
<comment type="function">
    <text evidence="8">Transcriptional regulator.</text>
</comment>
<sequence length="133" mass="15029">MSVSRFGVSLDEELLKALDNYVNENGFSNRSQAIRHLIEKNMVEEKWKCDNIVAGAVVLVFNHEKSDILKKSSEIRFAYKEYVLSSQGFYLNDENYMEITAVKGPSRILTEISDKLIGLKGIQHGKLVMSKAG</sequence>
<dbReference type="InterPro" id="IPR045865">
    <property type="entry name" value="ACT-like_dom_sf"/>
</dbReference>
<feature type="domain" description="Ribbon-helix-helix protein CopG" evidence="9">
    <location>
        <begin position="5"/>
        <end position="39"/>
    </location>
</feature>
<dbReference type="SUPFAM" id="SSF55021">
    <property type="entry name" value="ACT-like"/>
    <property type="match status" value="1"/>
</dbReference>
<dbReference type="Gene3D" id="1.10.1220.10">
    <property type="entry name" value="Met repressor-like"/>
    <property type="match status" value="1"/>
</dbReference>
<evidence type="ECO:0000256" key="7">
    <source>
        <dbReference type="ARBA" id="ARBA00023163"/>
    </source>
</evidence>
<dbReference type="SUPFAM" id="SSF47598">
    <property type="entry name" value="Ribbon-helix-helix"/>
    <property type="match status" value="1"/>
</dbReference>
<dbReference type="InterPro" id="IPR050192">
    <property type="entry name" value="CopG/NikR_regulator"/>
</dbReference>